<comment type="caution">
    <text evidence="6">The sequence shown here is derived from an EMBL/GenBank/DDBJ whole genome shotgun (WGS) entry which is preliminary data.</text>
</comment>
<keyword evidence="3" id="KW-0012">Acyltransferase</keyword>
<dbReference type="EC" id="3.4.19.13" evidence="3"/>
<evidence type="ECO:0000256" key="2">
    <source>
        <dbReference type="PIRSR" id="PIRSR600101-2"/>
    </source>
</evidence>
<evidence type="ECO:0000259" key="4">
    <source>
        <dbReference type="Pfam" id="PF13417"/>
    </source>
</evidence>
<dbReference type="AlphaFoldDB" id="A0AAW0RJI6"/>
<keyword evidence="3" id="KW-0378">Hydrolase</keyword>
<feature type="binding site" evidence="2">
    <location>
        <position position="602"/>
    </location>
    <ligand>
        <name>L-glutamate</name>
        <dbReference type="ChEBI" id="CHEBI:29985"/>
    </ligand>
</feature>
<dbReference type="Gene3D" id="1.20.1050.10">
    <property type="match status" value="1"/>
</dbReference>
<dbReference type="InterPro" id="IPR054416">
    <property type="entry name" value="GST_UstS-like_C"/>
</dbReference>
<keyword evidence="3" id="KW-0808">Transferase</keyword>
<dbReference type="PANTHER" id="PTHR11686:SF62">
    <property type="entry name" value="GLUTATHIONE HYDROLASE"/>
    <property type="match status" value="1"/>
</dbReference>
<dbReference type="PRINTS" id="PR01210">
    <property type="entry name" value="GGTRANSPTASE"/>
</dbReference>
<dbReference type="Gene3D" id="3.40.30.10">
    <property type="entry name" value="Glutaredoxin"/>
    <property type="match status" value="1"/>
</dbReference>
<dbReference type="Proteomes" id="UP001397290">
    <property type="component" value="Unassembled WGS sequence"/>
</dbReference>
<dbReference type="GO" id="GO:0006751">
    <property type="term" value="P:glutathione catabolic process"/>
    <property type="evidence" value="ECO:0007669"/>
    <property type="project" value="UniProtKB-UniRule"/>
</dbReference>
<dbReference type="FunFam" id="1.10.246.130:FF:000001">
    <property type="entry name" value="Gamma-glutamyltransferase 5 isoform 1"/>
    <property type="match status" value="1"/>
</dbReference>
<comment type="catalytic activity">
    <reaction evidence="3">
        <text>glutathione + H2O = L-cysteinylglycine + L-glutamate</text>
        <dbReference type="Rhea" id="RHEA:28807"/>
        <dbReference type="ChEBI" id="CHEBI:15377"/>
        <dbReference type="ChEBI" id="CHEBI:29985"/>
        <dbReference type="ChEBI" id="CHEBI:57925"/>
        <dbReference type="ChEBI" id="CHEBI:61694"/>
        <dbReference type="EC" id="3.4.19.13"/>
    </reaction>
</comment>
<dbReference type="Pfam" id="PF22041">
    <property type="entry name" value="GST_C_7"/>
    <property type="match status" value="1"/>
</dbReference>
<reference evidence="6 7" key="1">
    <citation type="submission" date="2020-02" db="EMBL/GenBank/DDBJ databases">
        <title>Comparative genomics of the hypocrealean fungal genus Beauvera.</title>
        <authorList>
            <person name="Showalter D.N."/>
            <person name="Bushley K.E."/>
            <person name="Rehner S.A."/>
        </authorList>
    </citation>
    <scope>NUCLEOTIDE SEQUENCE [LARGE SCALE GENOMIC DNA]</scope>
    <source>
        <strain evidence="6 7">ARSEF4384</strain>
    </source>
</reference>
<protein>
    <recommendedName>
        <fullName evidence="3">Glutathione hydrolase</fullName>
        <ecNumber evidence="3">2.3.2.2</ecNumber>
        <ecNumber evidence="3">3.4.19.13</ecNumber>
    </recommendedName>
    <alternativeName>
        <fullName evidence="3">Gamma-glutamyltransferase</fullName>
    </alternativeName>
    <alternativeName>
        <fullName evidence="3">Gamma-glutamyltranspeptidase</fullName>
    </alternativeName>
</protein>
<dbReference type="InterPro" id="IPR029055">
    <property type="entry name" value="Ntn_hydrolases_N"/>
</dbReference>
<accession>A0AAW0RJI6</accession>
<feature type="active site" description="Nucleophile" evidence="1">
    <location>
        <position position="509"/>
    </location>
</feature>
<proteinExistence type="predicted"/>
<evidence type="ECO:0000256" key="1">
    <source>
        <dbReference type="PIRSR" id="PIRSR600101-1"/>
    </source>
</evidence>
<evidence type="ECO:0000259" key="5">
    <source>
        <dbReference type="Pfam" id="PF22041"/>
    </source>
</evidence>
<dbReference type="InterPro" id="IPR036249">
    <property type="entry name" value="Thioredoxin-like_sf"/>
</dbReference>
<sequence>MAATKPVHFFDIDSILPGPNRSWSSSTLKIRMVLNYKNIPYKQSFISYPDIAPLLKSFSVTPHSKGRMPYTLPAICHPESVTANAAGAMMDSLPIARHLDKLFPSPPLFPSGKASYALALATEKLVLRAAREGLFLLLPKAADVLDARGKEYFLRTRAEWFGKPLPELAITEKDETRRAVDAIRAELEIFVAMLAGEEDGGDQFLYWRGRGIGGGGFMLIRDPTGAFEFLDFRETAPALSTMDMFSHANAWGRPGLKSGVPGELRGLEYLHTKYGSLPWSTVMLPAIKLAREGFPVTKDLLRYIGYALEETGEDFLYTDPSWSTDFAPNGTKLGLGDTMTRKRYADTLEQIALHGPKVFYSGHLGRQFVHSIQASGGIMTMADLASYKVAVRNCSETEYRGYRVITTTAPSSGIVVANILKVLNTYGDFFGETKVNLSTHRLDEAIRFAYGLRTKLGDPDFVDGMQDYQDFMLRQSTVDSIRRRILDTQTHNVSEYNPDGIESIDTHGTSHMATVDSSGLAISATTSINRLFGNRVIVPENGIILNNELDDFSTPNASKSFGYIPSQANFVQGGKRPFSSMSPSMVLHANGTLFMMAGAAGGSFITTTIAQNIIAAVDEGLSAAEVLAKPRLHDQLVPNHVVFETLYDNATVDFMRSLGHEVVFIPPIASMAHAIIVLPDGGYDAAAEPRQADSGSVVV</sequence>
<feature type="binding site" evidence="2">
    <location>
        <begin position="579"/>
        <end position="580"/>
    </location>
    <ligand>
        <name>L-glutamate</name>
        <dbReference type="ChEBI" id="CHEBI:29985"/>
    </ligand>
</feature>
<dbReference type="Gene3D" id="3.60.20.40">
    <property type="match status" value="1"/>
</dbReference>
<feature type="binding site" evidence="2">
    <location>
        <position position="551"/>
    </location>
    <ligand>
        <name>L-glutamate</name>
        <dbReference type="ChEBI" id="CHEBI:29985"/>
    </ligand>
</feature>
<dbReference type="GO" id="GO:0005886">
    <property type="term" value="C:plasma membrane"/>
    <property type="evidence" value="ECO:0007669"/>
    <property type="project" value="TreeGrafter"/>
</dbReference>
<dbReference type="Gene3D" id="1.10.246.130">
    <property type="match status" value="1"/>
</dbReference>
<dbReference type="GO" id="GO:0103068">
    <property type="term" value="F:leukotriene C4 gamma-glutamyl transferase activity"/>
    <property type="evidence" value="ECO:0007669"/>
    <property type="project" value="UniProtKB-EC"/>
</dbReference>
<feature type="domain" description="GST N-terminal" evidence="4">
    <location>
        <begin position="29"/>
        <end position="107"/>
    </location>
</feature>
<dbReference type="EC" id="2.3.2.2" evidence="3"/>
<evidence type="ECO:0000313" key="7">
    <source>
        <dbReference type="Proteomes" id="UP001397290"/>
    </source>
</evidence>
<dbReference type="InterPro" id="IPR000101">
    <property type="entry name" value="GGT_peptidase"/>
</dbReference>
<organism evidence="6 7">
    <name type="scientific">Beauveria asiatica</name>
    <dbReference type="NCBI Taxonomy" id="1069075"/>
    <lineage>
        <taxon>Eukaryota</taxon>
        <taxon>Fungi</taxon>
        <taxon>Dikarya</taxon>
        <taxon>Ascomycota</taxon>
        <taxon>Pezizomycotina</taxon>
        <taxon>Sordariomycetes</taxon>
        <taxon>Hypocreomycetidae</taxon>
        <taxon>Hypocreales</taxon>
        <taxon>Cordycipitaceae</taxon>
        <taxon>Beauveria</taxon>
    </lineage>
</organism>
<comment type="catalytic activity">
    <reaction evidence="3">
        <text>an S-substituted glutathione + H2O = an S-substituted L-cysteinylglycine + L-glutamate</text>
        <dbReference type="Rhea" id="RHEA:59468"/>
        <dbReference type="ChEBI" id="CHEBI:15377"/>
        <dbReference type="ChEBI" id="CHEBI:29985"/>
        <dbReference type="ChEBI" id="CHEBI:90779"/>
        <dbReference type="ChEBI" id="CHEBI:143103"/>
        <dbReference type="EC" id="3.4.19.13"/>
    </reaction>
</comment>
<comment type="pathway">
    <text evidence="3">Sulfur metabolism; glutathione metabolism.</text>
</comment>
<dbReference type="InterPro" id="IPR043137">
    <property type="entry name" value="GGT_ssub_C"/>
</dbReference>
<dbReference type="SUPFAM" id="SSF52833">
    <property type="entry name" value="Thioredoxin-like"/>
    <property type="match status" value="1"/>
</dbReference>
<dbReference type="InterPro" id="IPR004045">
    <property type="entry name" value="Glutathione_S-Trfase_N"/>
</dbReference>
<dbReference type="Pfam" id="PF01019">
    <property type="entry name" value="G_glu_transpept"/>
    <property type="match status" value="1"/>
</dbReference>
<evidence type="ECO:0000256" key="3">
    <source>
        <dbReference type="RuleBase" id="RU368068"/>
    </source>
</evidence>
<name>A0AAW0RJI6_9HYPO</name>
<evidence type="ECO:0000313" key="6">
    <source>
        <dbReference type="EMBL" id="KAK8142211.1"/>
    </source>
</evidence>
<keyword evidence="7" id="KW-1185">Reference proteome</keyword>
<dbReference type="SUPFAM" id="SSF56235">
    <property type="entry name" value="N-terminal nucleophile aminohydrolases (Ntn hydrolases)"/>
    <property type="match status" value="1"/>
</dbReference>
<dbReference type="Pfam" id="PF13417">
    <property type="entry name" value="GST_N_3"/>
    <property type="match status" value="1"/>
</dbReference>
<dbReference type="PANTHER" id="PTHR11686">
    <property type="entry name" value="GAMMA GLUTAMYL TRANSPEPTIDASE"/>
    <property type="match status" value="1"/>
</dbReference>
<dbReference type="EMBL" id="JAAHCF010000727">
    <property type="protein sequence ID" value="KAK8142211.1"/>
    <property type="molecule type" value="Genomic_DNA"/>
</dbReference>
<feature type="domain" description="Glutathione S-transferase UstS-like C-terminal" evidence="5">
    <location>
        <begin position="131"/>
        <end position="205"/>
    </location>
</feature>
<dbReference type="InterPro" id="IPR043138">
    <property type="entry name" value="GGT_lsub"/>
</dbReference>
<comment type="function">
    <text evidence="3">Cleaves the gamma-glutamyl peptide bond of glutathione and glutathione conjugates.</text>
</comment>
<comment type="catalytic activity">
    <reaction evidence="3">
        <text>an N-terminal (5-L-glutamyl)-[peptide] + an alpha-amino acid = 5-L-glutamyl amino acid + an N-terminal L-alpha-aminoacyl-[peptide]</text>
        <dbReference type="Rhea" id="RHEA:23904"/>
        <dbReference type="Rhea" id="RHEA-COMP:9780"/>
        <dbReference type="Rhea" id="RHEA-COMP:9795"/>
        <dbReference type="ChEBI" id="CHEBI:77644"/>
        <dbReference type="ChEBI" id="CHEBI:78597"/>
        <dbReference type="ChEBI" id="CHEBI:78599"/>
        <dbReference type="ChEBI" id="CHEBI:78608"/>
        <dbReference type="EC" id="2.3.2.2"/>
    </reaction>
</comment>
<gene>
    <name evidence="6" type="ORF">G3M48_009156</name>
</gene>
<feature type="binding site" evidence="2">
    <location>
        <position position="233"/>
    </location>
    <ligand>
        <name>L-glutamate</name>
        <dbReference type="ChEBI" id="CHEBI:29985"/>
    </ligand>
</feature>
<dbReference type="GO" id="GO:0036374">
    <property type="term" value="F:glutathione hydrolase activity"/>
    <property type="evidence" value="ECO:0007669"/>
    <property type="project" value="UniProtKB-UniRule"/>
</dbReference>
<feature type="binding site" evidence="2">
    <location>
        <begin position="527"/>
        <end position="529"/>
    </location>
    <ligand>
        <name>L-glutamate</name>
        <dbReference type="ChEBI" id="CHEBI:29985"/>
    </ligand>
</feature>